<evidence type="ECO:0008006" key="3">
    <source>
        <dbReference type="Google" id="ProtNLM"/>
    </source>
</evidence>
<evidence type="ECO:0000313" key="2">
    <source>
        <dbReference type="Proteomes" id="UP000756860"/>
    </source>
</evidence>
<protein>
    <recommendedName>
        <fullName evidence="3">DUF5348 domain-containing protein</fullName>
    </recommendedName>
</protein>
<accession>A0ABS5SBF8</accession>
<organism evidence="1 2">
    <name type="scientific">Geomobilimonas luticola</name>
    <dbReference type="NCBI Taxonomy" id="1114878"/>
    <lineage>
        <taxon>Bacteria</taxon>
        <taxon>Pseudomonadati</taxon>
        <taxon>Thermodesulfobacteriota</taxon>
        <taxon>Desulfuromonadia</taxon>
        <taxon>Geobacterales</taxon>
        <taxon>Geobacteraceae</taxon>
        <taxon>Geomobilimonas</taxon>
    </lineage>
</organism>
<evidence type="ECO:0000313" key="1">
    <source>
        <dbReference type="EMBL" id="MBT0652695.1"/>
    </source>
</evidence>
<dbReference type="EMBL" id="JAHCVK010000001">
    <property type="protein sequence ID" value="MBT0652695.1"/>
    <property type="molecule type" value="Genomic_DNA"/>
</dbReference>
<proteinExistence type="predicted"/>
<name>A0ABS5SBF8_9BACT</name>
<gene>
    <name evidence="1" type="ORF">KI810_06485</name>
</gene>
<dbReference type="Proteomes" id="UP000756860">
    <property type="component" value="Unassembled WGS sequence"/>
</dbReference>
<keyword evidence="2" id="KW-1185">Reference proteome</keyword>
<comment type="caution">
    <text evidence="1">The sequence shown here is derived from an EMBL/GenBank/DDBJ whole genome shotgun (WGS) entry which is preliminary data.</text>
</comment>
<dbReference type="RefSeq" id="WP_214174614.1">
    <property type="nucleotide sequence ID" value="NZ_JAHCVK010000001.1"/>
</dbReference>
<reference evidence="1 2" key="1">
    <citation type="submission" date="2021-05" db="EMBL/GenBank/DDBJ databases">
        <title>The draft genome of Geobacter luticola JCM 17780.</title>
        <authorList>
            <person name="Xu Z."/>
            <person name="Masuda Y."/>
            <person name="Itoh H."/>
            <person name="Senoo K."/>
        </authorList>
    </citation>
    <scope>NUCLEOTIDE SEQUENCE [LARGE SCALE GENOMIC DNA]</scope>
    <source>
        <strain evidence="1 2">JCM 17780</strain>
    </source>
</reference>
<sequence>MELKNRIWMTGSLEWFAYIGGEEVYLGQREVPYPLEEGDRWINQLGDVFEVRNGEIILLERVAPPERHW</sequence>